<feature type="region of interest" description="Disordered" evidence="1">
    <location>
        <begin position="25"/>
        <end position="50"/>
    </location>
</feature>
<keyword evidence="3" id="KW-1185">Reference proteome</keyword>
<evidence type="ECO:0000313" key="3">
    <source>
        <dbReference type="Proteomes" id="UP001152320"/>
    </source>
</evidence>
<comment type="caution">
    <text evidence="2">The sequence shown here is derived from an EMBL/GenBank/DDBJ whole genome shotgun (WGS) entry which is preliminary data.</text>
</comment>
<dbReference type="Proteomes" id="UP001152320">
    <property type="component" value="Unassembled WGS sequence"/>
</dbReference>
<name>A0A9Q0YCB0_HOLLE</name>
<proteinExistence type="predicted"/>
<evidence type="ECO:0000256" key="1">
    <source>
        <dbReference type="SAM" id="MobiDB-lite"/>
    </source>
</evidence>
<protein>
    <submittedName>
        <fullName evidence="2">Uncharacterized protein</fullName>
    </submittedName>
</protein>
<reference evidence="2" key="1">
    <citation type="submission" date="2021-10" db="EMBL/GenBank/DDBJ databases">
        <title>Tropical sea cucumber genome reveals ecological adaptation and Cuvierian tubules defense mechanism.</title>
        <authorList>
            <person name="Chen T."/>
        </authorList>
    </citation>
    <scope>NUCLEOTIDE SEQUENCE</scope>
    <source>
        <strain evidence="2">Nanhai2018</strain>
        <tissue evidence="2">Muscle</tissue>
    </source>
</reference>
<dbReference type="EMBL" id="JAIZAY010000157">
    <property type="protein sequence ID" value="KAJ8018879.1"/>
    <property type="molecule type" value="Genomic_DNA"/>
</dbReference>
<gene>
    <name evidence="2" type="ORF">HOLleu_42890</name>
</gene>
<organism evidence="2 3">
    <name type="scientific">Holothuria leucospilota</name>
    <name type="common">Black long sea cucumber</name>
    <name type="synonym">Mertensiothuria leucospilota</name>
    <dbReference type="NCBI Taxonomy" id="206669"/>
    <lineage>
        <taxon>Eukaryota</taxon>
        <taxon>Metazoa</taxon>
        <taxon>Echinodermata</taxon>
        <taxon>Eleutherozoa</taxon>
        <taxon>Echinozoa</taxon>
        <taxon>Holothuroidea</taxon>
        <taxon>Aspidochirotacea</taxon>
        <taxon>Aspidochirotida</taxon>
        <taxon>Holothuriidae</taxon>
        <taxon>Holothuria</taxon>
    </lineage>
</organism>
<accession>A0A9Q0YCB0</accession>
<evidence type="ECO:0000313" key="2">
    <source>
        <dbReference type="EMBL" id="KAJ8018879.1"/>
    </source>
</evidence>
<dbReference type="AlphaFoldDB" id="A0A9Q0YCB0"/>
<sequence length="50" mass="5673">MVGRCRNNHITCFADLDQSMNVQRERKIDSDECKGEKGGTNGEEKKYAPL</sequence>